<dbReference type="Proteomes" id="UP000663834">
    <property type="component" value="Unassembled WGS sequence"/>
</dbReference>
<protein>
    <submittedName>
        <fullName evidence="1">Uncharacterized protein</fullName>
    </submittedName>
</protein>
<proteinExistence type="predicted"/>
<reference evidence="1" key="1">
    <citation type="submission" date="2021-02" db="EMBL/GenBank/DDBJ databases">
        <authorList>
            <person name="Nowell W R."/>
        </authorList>
    </citation>
    <scope>NUCLEOTIDE SEQUENCE</scope>
</reference>
<accession>A0A816DRR7</accession>
<evidence type="ECO:0000313" key="2">
    <source>
        <dbReference type="EMBL" id="CAF5182625.1"/>
    </source>
</evidence>
<name>A0A816DRR7_9BILA</name>
<dbReference type="Proteomes" id="UP000681720">
    <property type="component" value="Unassembled WGS sequence"/>
</dbReference>
<dbReference type="EMBL" id="CAJOBJ010330992">
    <property type="protein sequence ID" value="CAF5182625.1"/>
    <property type="molecule type" value="Genomic_DNA"/>
</dbReference>
<gene>
    <name evidence="2" type="ORF">GIL414_LOCUS69853</name>
    <name evidence="1" type="ORF">KQP761_LOCUS28068</name>
</gene>
<evidence type="ECO:0000313" key="3">
    <source>
        <dbReference type="Proteomes" id="UP000663834"/>
    </source>
</evidence>
<evidence type="ECO:0000313" key="1">
    <source>
        <dbReference type="EMBL" id="CAF1641016.1"/>
    </source>
</evidence>
<comment type="caution">
    <text evidence="1">The sequence shown here is derived from an EMBL/GenBank/DDBJ whole genome shotgun (WGS) entry which is preliminary data.</text>
</comment>
<feature type="non-terminal residue" evidence="1">
    <location>
        <position position="50"/>
    </location>
</feature>
<sequence length="50" mass="6061">MDNQSSYKTVKHLEEDEKKHSTALTTAYEDLRLSWAKEHMTWNNEWHKIV</sequence>
<dbReference type="AlphaFoldDB" id="A0A816DRR7"/>
<dbReference type="EMBL" id="CAJNOW010015321">
    <property type="protein sequence ID" value="CAF1641016.1"/>
    <property type="molecule type" value="Genomic_DNA"/>
</dbReference>
<organism evidence="1 3">
    <name type="scientific">Rotaria magnacalcarata</name>
    <dbReference type="NCBI Taxonomy" id="392030"/>
    <lineage>
        <taxon>Eukaryota</taxon>
        <taxon>Metazoa</taxon>
        <taxon>Spiralia</taxon>
        <taxon>Gnathifera</taxon>
        <taxon>Rotifera</taxon>
        <taxon>Eurotatoria</taxon>
        <taxon>Bdelloidea</taxon>
        <taxon>Philodinida</taxon>
        <taxon>Philodinidae</taxon>
        <taxon>Rotaria</taxon>
    </lineage>
</organism>